<dbReference type="RefSeq" id="WP_155694171.1">
    <property type="nucleotide sequence ID" value="NZ_WOCD01000001.1"/>
</dbReference>
<sequence>MTNAEGVILRMTGNEDDGTEGEDVVIGTITVGAKAILAAEIIVRGSNILIRYNDEDGTIESL</sequence>
<proteinExistence type="predicted"/>
<evidence type="ECO:0000313" key="1">
    <source>
        <dbReference type="EMBL" id="MUH71444.1"/>
    </source>
</evidence>
<name>A0A6N8F5K1_9GAMM</name>
<dbReference type="EMBL" id="WOCD01000001">
    <property type="protein sequence ID" value="MUH71444.1"/>
    <property type="molecule type" value="Genomic_DNA"/>
</dbReference>
<reference evidence="1 2" key="1">
    <citation type="submission" date="2019-11" db="EMBL/GenBank/DDBJ databases">
        <title>P. haliotis isolates from Z. marina roots.</title>
        <authorList>
            <person name="Cohen M."/>
            <person name="Jospin G."/>
            <person name="Eisen J.A."/>
            <person name="Coil D.A."/>
        </authorList>
    </citation>
    <scope>NUCLEOTIDE SEQUENCE [LARGE SCALE GENOMIC DNA]</scope>
    <source>
        <strain evidence="1 2">UCD-MCMsp1aY</strain>
    </source>
</reference>
<keyword evidence="2" id="KW-1185">Reference proteome</keyword>
<protein>
    <submittedName>
        <fullName evidence="1">Uncharacterized protein</fullName>
    </submittedName>
</protein>
<dbReference type="Proteomes" id="UP000439994">
    <property type="component" value="Unassembled WGS sequence"/>
</dbReference>
<organism evidence="1 2">
    <name type="scientific">Psychrosphaera haliotis</name>
    <dbReference type="NCBI Taxonomy" id="555083"/>
    <lineage>
        <taxon>Bacteria</taxon>
        <taxon>Pseudomonadati</taxon>
        <taxon>Pseudomonadota</taxon>
        <taxon>Gammaproteobacteria</taxon>
        <taxon>Alteromonadales</taxon>
        <taxon>Pseudoalteromonadaceae</taxon>
        <taxon>Psychrosphaera</taxon>
    </lineage>
</organism>
<gene>
    <name evidence="1" type="ORF">GNP35_02375</name>
</gene>
<accession>A0A6N8F5K1</accession>
<dbReference type="AlphaFoldDB" id="A0A6N8F5K1"/>
<evidence type="ECO:0000313" key="2">
    <source>
        <dbReference type="Proteomes" id="UP000439994"/>
    </source>
</evidence>
<comment type="caution">
    <text evidence="1">The sequence shown here is derived from an EMBL/GenBank/DDBJ whole genome shotgun (WGS) entry which is preliminary data.</text>
</comment>